<evidence type="ECO:0000256" key="1">
    <source>
        <dbReference type="ARBA" id="ARBA00010716"/>
    </source>
</evidence>
<evidence type="ECO:0000259" key="13">
    <source>
        <dbReference type="Pfam" id="PF01979"/>
    </source>
</evidence>
<feature type="domain" description="Amidohydrolase-related" evidence="13">
    <location>
        <begin position="71"/>
        <end position="401"/>
    </location>
</feature>
<evidence type="ECO:0000256" key="3">
    <source>
        <dbReference type="ARBA" id="ARBA00018029"/>
    </source>
</evidence>
<feature type="binding site" evidence="12">
    <location>
        <position position="149"/>
    </location>
    <ligand>
        <name>Zn(2+)</name>
        <dbReference type="ChEBI" id="CHEBI:29105"/>
    </ligand>
</feature>
<dbReference type="SUPFAM" id="SSF51338">
    <property type="entry name" value="Composite domain of metallo-dependent hydrolases"/>
    <property type="match status" value="1"/>
</dbReference>
<dbReference type="PANTHER" id="PTHR11113">
    <property type="entry name" value="N-ACETYLGLUCOSAMINE-6-PHOSPHATE DEACETYLASE"/>
    <property type="match status" value="1"/>
</dbReference>
<dbReference type="GO" id="GO:0008448">
    <property type="term" value="F:N-acetylglucosamine-6-phosphate deacetylase activity"/>
    <property type="evidence" value="ECO:0007669"/>
    <property type="project" value="UniProtKB-EC"/>
</dbReference>
<protein>
    <recommendedName>
        <fullName evidence="3">N-acetylglucosamine-6-phosphate deacetylase</fullName>
        <ecNumber evidence="2">3.5.1.25</ecNumber>
    </recommendedName>
</protein>
<dbReference type="SUPFAM" id="SSF51556">
    <property type="entry name" value="Metallo-dependent hydrolases"/>
    <property type="match status" value="1"/>
</dbReference>
<sequence length="414" mass="44750">MTETNPKVSSSELEKKLNLLRGRLLLADELLEDGLIAWCAGKIVYAGIPEGLPERIRREAGSLPAKGTGLIVPGFIDIHVHGGNGEDFMDASRDVLDKITSFHSSQGTTAMLATSMTAPKERLDHVLAEVDRYRSGEMPYAQLEGVHLEGPFFSPKWPGAQNPDHIVLPDVSWLQGWEKQYPGLIRQVTLAPEREGALEVISWLREQRITAALGHTDAAYDDVQRAVEAGLHHAVHTFNAMTPLHHREPGTAGAVLSDPRISAEVIADGVHVHPAAISILAQLKQGNDQLVLITDAMSAAGLDDGEYKIGDLPVVVKNGEARLKEGGALAGSTLTMVRGFRYLVQEVGLSLMAASRAASLTPARLLGIDHRTGSLTQGKQADIVWLNEELEIDTVWVKGRRMAKHAEGADVTTG</sequence>
<dbReference type="InterPro" id="IPR006680">
    <property type="entry name" value="Amidohydro-rel"/>
</dbReference>
<dbReference type="PANTHER" id="PTHR11113:SF14">
    <property type="entry name" value="N-ACETYLGLUCOSAMINE-6-PHOSPHATE DEACETYLASE"/>
    <property type="match status" value="1"/>
</dbReference>
<dbReference type="InterPro" id="IPR032466">
    <property type="entry name" value="Metal_Hydrolase"/>
</dbReference>
<feature type="binding site" evidence="11">
    <location>
        <begin position="329"/>
        <end position="331"/>
    </location>
    <ligand>
        <name>substrate</name>
    </ligand>
</feature>
<dbReference type="InterPro" id="IPR003764">
    <property type="entry name" value="GlcNAc_6-P_deAcase"/>
</dbReference>
<dbReference type="InterPro" id="IPR011059">
    <property type="entry name" value="Metal-dep_hydrolase_composite"/>
</dbReference>
<dbReference type="GO" id="GO:0046872">
    <property type="term" value="F:metal ion binding"/>
    <property type="evidence" value="ECO:0007669"/>
    <property type="project" value="UniProtKB-KW"/>
</dbReference>
<dbReference type="RefSeq" id="WP_342552576.1">
    <property type="nucleotide sequence ID" value="NZ_CP159992.1"/>
</dbReference>
<evidence type="ECO:0000256" key="12">
    <source>
        <dbReference type="PIRSR" id="PIRSR038994-3"/>
    </source>
</evidence>
<dbReference type="EMBL" id="CP159992">
    <property type="protein sequence ID" value="XCP95670.1"/>
    <property type="molecule type" value="Genomic_DNA"/>
</dbReference>
<keyword evidence="6 9" id="KW-0119">Carbohydrate metabolism</keyword>
<evidence type="ECO:0000256" key="9">
    <source>
        <dbReference type="PIRNR" id="PIRNR038994"/>
    </source>
</evidence>
<proteinExistence type="inferred from homology"/>
<reference evidence="14" key="1">
    <citation type="submission" date="2024-05" db="EMBL/GenBank/DDBJ databases">
        <title>Draft genome assemblies of 36 bacteria isolated from hibernating arctic ground squirrels.</title>
        <authorList>
            <person name="McKee H."/>
            <person name="Mullen L."/>
            <person name="Drown D.M."/>
            <person name="Duddleston K.N."/>
        </authorList>
    </citation>
    <scope>NUCLEOTIDE SEQUENCE</scope>
    <source>
        <strain evidence="14">AN1007</strain>
    </source>
</reference>
<evidence type="ECO:0000256" key="8">
    <source>
        <dbReference type="ARBA" id="ARBA00060590"/>
    </source>
</evidence>
<feature type="binding site" evidence="11">
    <location>
        <position position="160"/>
    </location>
    <ligand>
        <name>substrate</name>
    </ligand>
</feature>
<comment type="cofactor">
    <cofactor evidence="12">
        <name>a divalent metal cation</name>
        <dbReference type="ChEBI" id="CHEBI:60240"/>
    </cofactor>
    <text evidence="12">Binds 1 divalent metal cation per subunit.</text>
</comment>
<evidence type="ECO:0000256" key="11">
    <source>
        <dbReference type="PIRSR" id="PIRSR038994-2"/>
    </source>
</evidence>
<keyword evidence="4 12" id="KW-0479">Metal-binding</keyword>
<feature type="binding site" evidence="11">
    <location>
        <position position="271"/>
    </location>
    <ligand>
        <name>substrate</name>
    </ligand>
</feature>
<dbReference type="PIRSF" id="PIRSF038994">
    <property type="entry name" value="NagA"/>
    <property type="match status" value="1"/>
</dbReference>
<evidence type="ECO:0000256" key="4">
    <source>
        <dbReference type="ARBA" id="ARBA00022723"/>
    </source>
</evidence>
<dbReference type="AlphaFoldDB" id="A0AAU8NCN9"/>
<keyword evidence="5 9" id="KW-0378">Hydrolase</keyword>
<comment type="similarity">
    <text evidence="1 9">Belongs to the metallo-dependent hydrolases superfamily. NagA family.</text>
</comment>
<dbReference type="NCBIfam" id="TIGR00221">
    <property type="entry name" value="nagA"/>
    <property type="match status" value="1"/>
</dbReference>
<dbReference type="EC" id="3.5.1.25" evidence="2"/>
<feature type="binding site" evidence="12">
    <location>
        <position position="215"/>
    </location>
    <ligand>
        <name>Zn(2+)</name>
        <dbReference type="ChEBI" id="CHEBI:29105"/>
    </ligand>
</feature>
<dbReference type="Pfam" id="PF01979">
    <property type="entry name" value="Amidohydro_1"/>
    <property type="match status" value="1"/>
</dbReference>
<feature type="active site" description="Proton donor/acceptor" evidence="10">
    <location>
        <position position="295"/>
    </location>
</feature>
<evidence type="ECO:0000313" key="14">
    <source>
        <dbReference type="EMBL" id="XCP95670.1"/>
    </source>
</evidence>
<organism evidence="14">
    <name type="scientific">Paenibacillus sp. AN1007</name>
    <dbReference type="NCBI Taxonomy" id="3151385"/>
    <lineage>
        <taxon>Bacteria</taxon>
        <taxon>Bacillati</taxon>
        <taxon>Bacillota</taxon>
        <taxon>Bacilli</taxon>
        <taxon>Bacillales</taxon>
        <taxon>Paenibacillaceae</taxon>
        <taxon>Paenibacillus</taxon>
    </lineage>
</organism>
<evidence type="ECO:0000256" key="10">
    <source>
        <dbReference type="PIRSR" id="PIRSR038994-1"/>
    </source>
</evidence>
<gene>
    <name evidence="14" type="primary">nagA</name>
    <name evidence="14" type="ORF">ABXS70_02730</name>
</gene>
<feature type="binding site" evidence="11">
    <location>
        <begin position="239"/>
        <end position="240"/>
    </location>
    <ligand>
        <name>substrate</name>
    </ligand>
</feature>
<accession>A0AAU8NCN9</accession>
<dbReference type="GO" id="GO:0006046">
    <property type="term" value="P:N-acetylglucosamine catabolic process"/>
    <property type="evidence" value="ECO:0007669"/>
    <property type="project" value="TreeGrafter"/>
</dbReference>
<comment type="catalytic activity">
    <reaction evidence="7">
        <text>N-acetyl-D-glucosamine 6-phosphate + H2O = D-glucosamine 6-phosphate + acetate</text>
        <dbReference type="Rhea" id="RHEA:22936"/>
        <dbReference type="ChEBI" id="CHEBI:15377"/>
        <dbReference type="ChEBI" id="CHEBI:30089"/>
        <dbReference type="ChEBI" id="CHEBI:57513"/>
        <dbReference type="ChEBI" id="CHEBI:58725"/>
        <dbReference type="EC" id="3.5.1.25"/>
    </reaction>
</comment>
<dbReference type="FunFam" id="3.20.20.140:FF:000004">
    <property type="entry name" value="N-acetylglucosamine-6-phosphate deacetylase"/>
    <property type="match status" value="1"/>
</dbReference>
<dbReference type="Gene3D" id="2.30.40.10">
    <property type="entry name" value="Urease, subunit C, domain 1"/>
    <property type="match status" value="1"/>
</dbReference>
<name>A0AAU8NCN9_9BACL</name>
<dbReference type="Gene3D" id="3.20.20.140">
    <property type="entry name" value="Metal-dependent hydrolases"/>
    <property type="match status" value="1"/>
</dbReference>
<evidence type="ECO:0000256" key="6">
    <source>
        <dbReference type="ARBA" id="ARBA00023277"/>
    </source>
</evidence>
<feature type="binding site" evidence="12">
    <location>
        <position position="236"/>
    </location>
    <ligand>
        <name>Zn(2+)</name>
        <dbReference type="ChEBI" id="CHEBI:29105"/>
    </ligand>
</feature>
<evidence type="ECO:0000256" key="5">
    <source>
        <dbReference type="ARBA" id="ARBA00022801"/>
    </source>
</evidence>
<dbReference type="CDD" id="cd00854">
    <property type="entry name" value="NagA"/>
    <property type="match status" value="1"/>
</dbReference>
<feature type="binding site" evidence="11">
    <location>
        <position position="247"/>
    </location>
    <ligand>
        <name>substrate</name>
    </ligand>
</feature>
<evidence type="ECO:0000256" key="2">
    <source>
        <dbReference type="ARBA" id="ARBA00011899"/>
    </source>
</evidence>
<comment type="pathway">
    <text evidence="8">Amino-sugar metabolism; N-acetylneuraminate degradation; D-fructose 6-phosphate from N-acetylneuraminate: step 4/5.</text>
</comment>
<evidence type="ECO:0000256" key="7">
    <source>
        <dbReference type="ARBA" id="ARBA00047647"/>
    </source>
</evidence>